<dbReference type="Proteomes" id="UP000494252">
    <property type="component" value="Unassembled WGS sequence"/>
</dbReference>
<organism evidence="3 4">
    <name type="scientific">Paraburkholderia fynbosensis</name>
    <dbReference type="NCBI Taxonomy" id="1200993"/>
    <lineage>
        <taxon>Bacteria</taxon>
        <taxon>Pseudomonadati</taxon>
        <taxon>Pseudomonadota</taxon>
        <taxon>Betaproteobacteria</taxon>
        <taxon>Burkholderiales</taxon>
        <taxon>Burkholderiaceae</taxon>
        <taxon>Paraburkholderia</taxon>
    </lineage>
</organism>
<dbReference type="EMBL" id="CADIKI010000003">
    <property type="protein sequence ID" value="CAB3782400.1"/>
    <property type="molecule type" value="Genomic_DNA"/>
</dbReference>
<dbReference type="PANTHER" id="PTHR43798:SF31">
    <property type="entry name" value="AB HYDROLASE SUPERFAMILY PROTEIN YCLE"/>
    <property type="match status" value="1"/>
</dbReference>
<gene>
    <name evidence="3" type="primary">menH_1</name>
    <name evidence="3" type="ORF">LMG27177_01239</name>
</gene>
<dbReference type="EC" id="4.2.99.20" evidence="3"/>
<dbReference type="RefSeq" id="WP_175158570.1">
    <property type="nucleotide sequence ID" value="NZ_CADIKI010000003.1"/>
</dbReference>
<feature type="domain" description="AB hydrolase-1" evidence="2">
    <location>
        <begin position="7"/>
        <end position="235"/>
    </location>
</feature>
<keyword evidence="4" id="KW-1185">Reference proteome</keyword>
<dbReference type="GO" id="GO:0070205">
    <property type="term" value="F:2-succinyl-6-hydroxy-2,4-cyclohexadiene-1-carboxylate synthase activity"/>
    <property type="evidence" value="ECO:0007669"/>
    <property type="project" value="UniProtKB-EC"/>
</dbReference>
<dbReference type="AlphaFoldDB" id="A0A6J5FKS2"/>
<keyword evidence="3" id="KW-0456">Lyase</keyword>
<evidence type="ECO:0000313" key="4">
    <source>
        <dbReference type="Proteomes" id="UP000494252"/>
    </source>
</evidence>
<evidence type="ECO:0000256" key="1">
    <source>
        <dbReference type="ARBA" id="ARBA00022801"/>
    </source>
</evidence>
<dbReference type="InterPro" id="IPR050266">
    <property type="entry name" value="AB_hydrolase_sf"/>
</dbReference>
<evidence type="ECO:0000259" key="2">
    <source>
        <dbReference type="Pfam" id="PF12697"/>
    </source>
</evidence>
<dbReference type="InterPro" id="IPR000073">
    <property type="entry name" value="AB_hydrolase_1"/>
</dbReference>
<dbReference type="GO" id="GO:0016787">
    <property type="term" value="F:hydrolase activity"/>
    <property type="evidence" value="ECO:0007669"/>
    <property type="project" value="UniProtKB-KW"/>
</dbReference>
<dbReference type="PRINTS" id="PR00111">
    <property type="entry name" value="ABHYDROLASE"/>
</dbReference>
<dbReference type="GO" id="GO:0016020">
    <property type="term" value="C:membrane"/>
    <property type="evidence" value="ECO:0007669"/>
    <property type="project" value="TreeGrafter"/>
</dbReference>
<dbReference type="Pfam" id="PF12697">
    <property type="entry name" value="Abhydrolase_6"/>
    <property type="match status" value="1"/>
</dbReference>
<evidence type="ECO:0000313" key="3">
    <source>
        <dbReference type="EMBL" id="CAB3782400.1"/>
    </source>
</evidence>
<dbReference type="Gene3D" id="3.40.50.1820">
    <property type="entry name" value="alpha/beta hydrolase"/>
    <property type="match status" value="1"/>
</dbReference>
<dbReference type="SUPFAM" id="SSF53474">
    <property type="entry name" value="alpha/beta-Hydrolases"/>
    <property type="match status" value="1"/>
</dbReference>
<name>A0A6J5FKS2_9BURK</name>
<protein>
    <submittedName>
        <fullName evidence="3">2-succinyl-6-hydroxy-2, 4-cyclohexadiene-1-carboxylate synthase</fullName>
        <ecNumber evidence="3">4.2.99.20</ecNumber>
    </submittedName>
</protein>
<dbReference type="PANTHER" id="PTHR43798">
    <property type="entry name" value="MONOACYLGLYCEROL LIPASE"/>
    <property type="match status" value="1"/>
</dbReference>
<proteinExistence type="predicted"/>
<reference evidence="3 4" key="1">
    <citation type="submission" date="2020-04" db="EMBL/GenBank/DDBJ databases">
        <authorList>
            <person name="De Canck E."/>
        </authorList>
    </citation>
    <scope>NUCLEOTIDE SEQUENCE [LARGE SCALE GENOMIC DNA]</scope>
    <source>
        <strain evidence="3 4">LMG 27177</strain>
    </source>
</reference>
<dbReference type="InterPro" id="IPR029058">
    <property type="entry name" value="AB_hydrolase_fold"/>
</dbReference>
<keyword evidence="1" id="KW-0378">Hydrolase</keyword>
<sequence length="243" mass="26481">MSNILPVVFIHGFIGTLDVASYESPHAAPDLLGYGEHQSAPIDAISLPGQVEHLRAFVDARFGRKPVDIVGHSVGGAIAMLFAHTYPEYVRRVVNVEGNFTLDDAFWSASVGRMSSNEAGAMMNKFRSDPVAWISGSVIAPAPHLSEIAIRWLSHQPASTLRAMGQSVVTTTGDDNYLAALEQVFDRHPVYLLSGEHSRKDWNVPDWALEKCAGDHTLANSGHLMMLDNDVAFSAAIKRFLAE</sequence>
<accession>A0A6J5FKS2</accession>